<name>A0A1B9G6J3_9TREE</name>
<dbReference type="AlphaFoldDB" id="A0A1B9G6J3"/>
<reference evidence="2" key="3">
    <citation type="submission" date="2014-01" db="EMBL/GenBank/DDBJ databases">
        <title>Evolution of pathogenesis and genome organization in the Tremellales.</title>
        <authorList>
            <person name="Cuomo C."/>
            <person name="Litvintseva A."/>
            <person name="Heitman J."/>
            <person name="Chen Y."/>
            <person name="Sun S."/>
            <person name="Springer D."/>
            <person name="Dromer F."/>
            <person name="Young S."/>
            <person name="Zeng Q."/>
            <person name="Chapman S."/>
            <person name="Gujja S."/>
            <person name="Saif S."/>
            <person name="Birren B."/>
        </authorList>
    </citation>
    <scope>NUCLEOTIDE SEQUENCE</scope>
    <source>
        <strain evidence="2">CBS 10118</strain>
    </source>
</reference>
<sequence>MPDTRGQSDYARQLVEDSERDRKRYGDVTYHHDVFVHVPTGPRPTLTGNPEGNPIWEVRGPQYHESYVTMPRLRGHPSPFRRDTLLGLRTKFLDCVEHLASGGRDLPSVLDPEVTQTNISEENEEFLKNQMAVCDDWKTRLNVNSSYEEYKAYDEELNQAFQKYITKCSELIVENHPLREQIKSNVKTWDQLGEDDKRMRNWPIVGQLIEESQAGDNLADKDLKRRLENVSKPSLWVVLGHTWAELRANTVDTREPDLVPDLCTYLHIPLYPSNDRTKSERVSAAQEAFRKRLKSQSKDLYFRAEDRPESASGFNNELSELWDEPSRTKFVNSQYIKINATDKEFSTRLDRFLSTIRNPEDEELFKVCTLSGREYFQSERDLALFRGYVNWRNLPRDLRVVVDELATRRMIDQSGAGRLPENFRQNLSADEQQDIGEFLSFHHGHLSSSDPYSDPTET</sequence>
<keyword evidence="4" id="KW-1185">Reference proteome</keyword>
<evidence type="ECO:0000313" key="3">
    <source>
        <dbReference type="EMBL" id="WVW78968.1"/>
    </source>
</evidence>
<dbReference type="Proteomes" id="UP000092730">
    <property type="component" value="Chromosome 1"/>
</dbReference>
<organism evidence="2">
    <name type="scientific">Kwoniella bestiolae CBS 10118</name>
    <dbReference type="NCBI Taxonomy" id="1296100"/>
    <lineage>
        <taxon>Eukaryota</taxon>
        <taxon>Fungi</taxon>
        <taxon>Dikarya</taxon>
        <taxon>Basidiomycota</taxon>
        <taxon>Agaricomycotina</taxon>
        <taxon>Tremellomycetes</taxon>
        <taxon>Tremellales</taxon>
        <taxon>Cryptococcaceae</taxon>
        <taxon>Kwoniella</taxon>
    </lineage>
</organism>
<reference evidence="3" key="2">
    <citation type="submission" date="2013-07" db="EMBL/GenBank/DDBJ databases">
        <authorList>
            <consortium name="The Broad Institute Genome Sequencing Platform"/>
            <person name="Cuomo C."/>
            <person name="Litvintseva A."/>
            <person name="Chen Y."/>
            <person name="Heitman J."/>
            <person name="Sun S."/>
            <person name="Springer D."/>
            <person name="Dromer F."/>
            <person name="Young S.K."/>
            <person name="Zeng Q."/>
            <person name="Gargeya S."/>
            <person name="Fitzgerald M."/>
            <person name="Abouelleil A."/>
            <person name="Alvarado L."/>
            <person name="Berlin A.M."/>
            <person name="Chapman S.B."/>
            <person name="Dewar J."/>
            <person name="Goldberg J."/>
            <person name="Griggs A."/>
            <person name="Gujja S."/>
            <person name="Hansen M."/>
            <person name="Howarth C."/>
            <person name="Imamovic A."/>
            <person name="Larimer J."/>
            <person name="McCowan C."/>
            <person name="Murphy C."/>
            <person name="Pearson M."/>
            <person name="Priest M."/>
            <person name="Roberts A."/>
            <person name="Saif S."/>
            <person name="Shea T."/>
            <person name="Sykes S."/>
            <person name="Wortman J."/>
            <person name="Nusbaum C."/>
            <person name="Birren B."/>
        </authorList>
    </citation>
    <scope>NUCLEOTIDE SEQUENCE</scope>
    <source>
        <strain evidence="3">CBS 10118</strain>
    </source>
</reference>
<feature type="region of interest" description="Disordered" evidence="1">
    <location>
        <begin position="1"/>
        <end position="23"/>
    </location>
</feature>
<dbReference type="KEGG" id="kbi:30208706"/>
<gene>
    <name evidence="2" type="ORF">I302_04307</name>
    <name evidence="3" type="ORF">I302_100931</name>
</gene>
<reference evidence="3" key="4">
    <citation type="submission" date="2024-02" db="EMBL/GenBank/DDBJ databases">
        <title>Comparative genomics of Cryptococcus and Kwoniella reveals pathogenesis evolution and contrasting modes of karyotype evolution via chromosome fusion or intercentromeric recombination.</title>
        <authorList>
            <person name="Coelho M.A."/>
            <person name="David-Palma M."/>
            <person name="Shea T."/>
            <person name="Bowers K."/>
            <person name="McGinley-Smith S."/>
            <person name="Mohammad A.W."/>
            <person name="Gnirke A."/>
            <person name="Yurkov A.M."/>
            <person name="Nowrousian M."/>
            <person name="Sun S."/>
            <person name="Cuomo C.A."/>
            <person name="Heitman J."/>
        </authorList>
    </citation>
    <scope>NUCLEOTIDE SEQUENCE</scope>
    <source>
        <strain evidence="3">CBS 10118</strain>
    </source>
</reference>
<dbReference type="EMBL" id="KI894020">
    <property type="protein sequence ID" value="OCF26621.1"/>
    <property type="molecule type" value="Genomic_DNA"/>
</dbReference>
<evidence type="ECO:0000313" key="2">
    <source>
        <dbReference type="EMBL" id="OCF26621.1"/>
    </source>
</evidence>
<proteinExistence type="predicted"/>
<dbReference type="GeneID" id="30208706"/>
<dbReference type="RefSeq" id="XP_019047691.1">
    <property type="nucleotide sequence ID" value="XM_019190943.1"/>
</dbReference>
<protein>
    <submittedName>
        <fullName evidence="2">Uncharacterized protein</fullName>
    </submittedName>
</protein>
<reference evidence="2" key="1">
    <citation type="submission" date="2013-07" db="EMBL/GenBank/DDBJ databases">
        <title>The Genome Sequence of Cryptococcus bestiolae CBS10118.</title>
        <authorList>
            <consortium name="The Broad Institute Genome Sequencing Platform"/>
            <person name="Cuomo C."/>
            <person name="Litvintseva A."/>
            <person name="Chen Y."/>
            <person name="Heitman J."/>
            <person name="Sun S."/>
            <person name="Springer D."/>
            <person name="Dromer F."/>
            <person name="Young S.K."/>
            <person name="Zeng Q."/>
            <person name="Gargeya S."/>
            <person name="Fitzgerald M."/>
            <person name="Abouelleil A."/>
            <person name="Alvarado L."/>
            <person name="Berlin A.M."/>
            <person name="Chapman S.B."/>
            <person name="Dewar J."/>
            <person name="Goldberg J."/>
            <person name="Griggs A."/>
            <person name="Gujja S."/>
            <person name="Hansen M."/>
            <person name="Howarth C."/>
            <person name="Imamovic A."/>
            <person name="Larimer J."/>
            <person name="McCowan C."/>
            <person name="Murphy C."/>
            <person name="Pearson M."/>
            <person name="Priest M."/>
            <person name="Roberts A."/>
            <person name="Saif S."/>
            <person name="Shea T."/>
            <person name="Sykes S."/>
            <person name="Wortman J."/>
            <person name="Nusbaum C."/>
            <person name="Birren B."/>
        </authorList>
    </citation>
    <scope>NUCLEOTIDE SEQUENCE [LARGE SCALE GENOMIC DNA]</scope>
    <source>
        <strain evidence="2">CBS 10118</strain>
    </source>
</reference>
<feature type="compositionally biased region" description="Basic and acidic residues" evidence="1">
    <location>
        <begin position="14"/>
        <end position="23"/>
    </location>
</feature>
<evidence type="ECO:0000256" key="1">
    <source>
        <dbReference type="SAM" id="MobiDB-lite"/>
    </source>
</evidence>
<accession>A0A1B9G6J3</accession>
<dbReference type="EMBL" id="CP144541">
    <property type="protein sequence ID" value="WVW78968.1"/>
    <property type="molecule type" value="Genomic_DNA"/>
</dbReference>
<evidence type="ECO:0000313" key="4">
    <source>
        <dbReference type="Proteomes" id="UP000092730"/>
    </source>
</evidence>
<dbReference type="VEuPathDB" id="FungiDB:I302_04307"/>